<reference evidence="13 14" key="1">
    <citation type="journal article" date="2016" name="Sci. Rep.">
        <title>Peltaster fructicola genome reveals evolution from an invasive phytopathogen to an ectophytic parasite.</title>
        <authorList>
            <person name="Xu C."/>
            <person name="Chen H."/>
            <person name="Gleason M.L."/>
            <person name="Xu J.R."/>
            <person name="Liu H."/>
            <person name="Zhang R."/>
            <person name="Sun G."/>
        </authorList>
    </citation>
    <scope>NUCLEOTIDE SEQUENCE [LARGE SCALE GENOMIC DNA]</scope>
    <source>
        <strain evidence="13 14">LNHT1506</strain>
    </source>
</reference>
<keyword evidence="2" id="KW-0813">Transport</keyword>
<dbReference type="Proteomes" id="UP000503462">
    <property type="component" value="Chromosome 1"/>
</dbReference>
<dbReference type="AlphaFoldDB" id="A0A6H0XNY8"/>
<feature type="compositionally biased region" description="Polar residues" evidence="10">
    <location>
        <begin position="211"/>
        <end position="222"/>
    </location>
</feature>
<evidence type="ECO:0000256" key="1">
    <source>
        <dbReference type="ARBA" id="ARBA00004141"/>
    </source>
</evidence>
<evidence type="ECO:0000256" key="10">
    <source>
        <dbReference type="SAM" id="MobiDB-lite"/>
    </source>
</evidence>
<evidence type="ECO:0000259" key="12">
    <source>
        <dbReference type="Pfam" id="PF00999"/>
    </source>
</evidence>
<evidence type="ECO:0000256" key="5">
    <source>
        <dbReference type="ARBA" id="ARBA00022989"/>
    </source>
</evidence>
<proteinExistence type="predicted"/>
<feature type="compositionally biased region" description="Basic and acidic residues" evidence="10">
    <location>
        <begin position="230"/>
        <end position="242"/>
    </location>
</feature>
<keyword evidence="3" id="KW-0050">Antiport</keyword>
<evidence type="ECO:0000256" key="8">
    <source>
        <dbReference type="ARBA" id="ARBA00023136"/>
    </source>
</evidence>
<gene>
    <name evidence="13" type="ORF">AMS68_001888</name>
</gene>
<evidence type="ECO:0000256" key="11">
    <source>
        <dbReference type="SAM" id="Phobius"/>
    </source>
</evidence>
<keyword evidence="8 11" id="KW-0472">Membrane</keyword>
<dbReference type="GO" id="GO:0015297">
    <property type="term" value="F:antiporter activity"/>
    <property type="evidence" value="ECO:0007669"/>
    <property type="project" value="UniProtKB-KW"/>
</dbReference>
<dbReference type="InterPro" id="IPR038770">
    <property type="entry name" value="Na+/solute_symporter_sf"/>
</dbReference>
<keyword evidence="9" id="KW-0739">Sodium transport</keyword>
<feature type="transmembrane region" description="Helical" evidence="11">
    <location>
        <begin position="15"/>
        <end position="31"/>
    </location>
</feature>
<dbReference type="EMBL" id="CP051139">
    <property type="protein sequence ID" value="QIW96370.1"/>
    <property type="molecule type" value="Genomic_DNA"/>
</dbReference>
<name>A0A6H0XNY8_9PEZI</name>
<dbReference type="InterPro" id="IPR006153">
    <property type="entry name" value="Cation/H_exchanger_TM"/>
</dbReference>
<evidence type="ECO:0000256" key="7">
    <source>
        <dbReference type="ARBA" id="ARBA00023065"/>
    </source>
</evidence>
<dbReference type="PANTHER" id="PTHR43562:SF3">
    <property type="entry name" value="SODIUM ION_PROTON EXCHANGER (EUROFUNG)"/>
    <property type="match status" value="1"/>
</dbReference>
<organism evidence="13 14">
    <name type="scientific">Peltaster fructicola</name>
    <dbReference type="NCBI Taxonomy" id="286661"/>
    <lineage>
        <taxon>Eukaryota</taxon>
        <taxon>Fungi</taxon>
        <taxon>Dikarya</taxon>
        <taxon>Ascomycota</taxon>
        <taxon>Pezizomycotina</taxon>
        <taxon>Dothideomycetes</taxon>
        <taxon>Dothideomycetes incertae sedis</taxon>
        <taxon>Peltaster</taxon>
    </lineage>
</organism>
<protein>
    <recommendedName>
        <fullName evidence="12">Cation/H+ exchanger transmembrane domain-containing protein</fullName>
    </recommendedName>
</protein>
<dbReference type="OrthoDB" id="1288932at2759"/>
<evidence type="ECO:0000313" key="14">
    <source>
        <dbReference type="Proteomes" id="UP000503462"/>
    </source>
</evidence>
<comment type="subcellular location">
    <subcellularLocation>
        <location evidence="1">Membrane</location>
        <topology evidence="1">Multi-pass membrane protein</topology>
    </subcellularLocation>
</comment>
<feature type="region of interest" description="Disordered" evidence="10">
    <location>
        <begin position="205"/>
        <end position="242"/>
    </location>
</feature>
<accession>A0A6H0XNY8</accession>
<keyword evidence="14" id="KW-1185">Reference proteome</keyword>
<dbReference type="GO" id="GO:0006814">
    <property type="term" value="P:sodium ion transport"/>
    <property type="evidence" value="ECO:0007669"/>
    <property type="project" value="UniProtKB-KW"/>
</dbReference>
<keyword evidence="7" id="KW-0406">Ion transport</keyword>
<dbReference type="PANTHER" id="PTHR43562">
    <property type="entry name" value="NAPA-TYPE SODIUM/HYDROGEN ANTIPORTER"/>
    <property type="match status" value="1"/>
</dbReference>
<feature type="transmembrane region" description="Helical" evidence="11">
    <location>
        <begin position="97"/>
        <end position="117"/>
    </location>
</feature>
<evidence type="ECO:0000256" key="4">
    <source>
        <dbReference type="ARBA" id="ARBA00022692"/>
    </source>
</evidence>
<dbReference type="Pfam" id="PF00999">
    <property type="entry name" value="Na_H_Exchanger"/>
    <property type="match status" value="1"/>
</dbReference>
<evidence type="ECO:0000313" key="13">
    <source>
        <dbReference type="EMBL" id="QIW96370.1"/>
    </source>
</evidence>
<feature type="transmembrane region" description="Helical" evidence="11">
    <location>
        <begin position="433"/>
        <end position="455"/>
    </location>
</feature>
<feature type="transmembrane region" description="Helical" evidence="11">
    <location>
        <begin position="129"/>
        <end position="148"/>
    </location>
</feature>
<dbReference type="Gene3D" id="1.20.1530.20">
    <property type="match status" value="2"/>
</dbReference>
<feature type="transmembrane region" description="Helical" evidence="11">
    <location>
        <begin position="391"/>
        <end position="413"/>
    </location>
</feature>
<evidence type="ECO:0000256" key="3">
    <source>
        <dbReference type="ARBA" id="ARBA00022449"/>
    </source>
</evidence>
<sequence length="486" mass="51804">MASQDGALPYGEPDIVTILITASFLLALNASDRALDKLVYCGLVGQIFIGIAFGAPGLQWLPLDFQKVTEQLGYLGLILLVYEGGLSTKLRILRSNILLSFMIAVTGVATPIALSFVLQSMLSITSLQAFAAGAALSSTSLGTIFTVLQSSGLSQNHLEPGPILTGFVASASYAGTSNLFAAYLAGACLSWYDEEFGPVAKAPMDKPVNEHGSSGNASQTPTAAGVTAPERTKQNDQKDTVQNEEHKIIEAVHCSTALEIYEHYYAAVVNRILRPFFFASVGFSIPITRMFDGQLVWRGLIYALLMGIGKLTCGLWLVRFSISLPRLPAAKQLMKAASSIALLFRHQEQAPRGTALQPDAAAVAASAVAFSTTTVSDTGRRHRQWISKPQSLYPAAILGSAMISRGEIGFLISAVAQSSGLFDAAPGSTGPDLFLVVTWAVMLCTIVGPIATGLLTKRVWRLQECERSKQSGRQDPLGVWGVSQVS</sequence>
<keyword evidence="6" id="KW-0915">Sodium</keyword>
<feature type="transmembrane region" description="Helical" evidence="11">
    <location>
        <begin position="297"/>
        <end position="318"/>
    </location>
</feature>
<feature type="domain" description="Cation/H+ exchanger transmembrane" evidence="12">
    <location>
        <begin position="42"/>
        <end position="157"/>
    </location>
</feature>
<dbReference type="GO" id="GO:1902600">
    <property type="term" value="P:proton transmembrane transport"/>
    <property type="evidence" value="ECO:0007669"/>
    <property type="project" value="InterPro"/>
</dbReference>
<dbReference type="GO" id="GO:0016020">
    <property type="term" value="C:membrane"/>
    <property type="evidence" value="ECO:0007669"/>
    <property type="project" value="UniProtKB-SubCell"/>
</dbReference>
<keyword evidence="4 11" id="KW-0812">Transmembrane</keyword>
<keyword evidence="5 11" id="KW-1133">Transmembrane helix</keyword>
<feature type="transmembrane region" description="Helical" evidence="11">
    <location>
        <begin position="38"/>
        <end position="60"/>
    </location>
</feature>
<evidence type="ECO:0000256" key="6">
    <source>
        <dbReference type="ARBA" id="ARBA00023053"/>
    </source>
</evidence>
<evidence type="ECO:0000256" key="2">
    <source>
        <dbReference type="ARBA" id="ARBA00022448"/>
    </source>
</evidence>
<feature type="transmembrane region" description="Helical" evidence="11">
    <location>
        <begin position="272"/>
        <end position="291"/>
    </location>
</feature>
<evidence type="ECO:0000256" key="9">
    <source>
        <dbReference type="ARBA" id="ARBA00023201"/>
    </source>
</evidence>